<dbReference type="WBParaSite" id="JU765_v2.g6357.t1">
    <property type="protein sequence ID" value="JU765_v2.g6357.t1"/>
    <property type="gene ID" value="JU765_v2.g6357"/>
</dbReference>
<protein>
    <submittedName>
        <fullName evidence="2">Folylpolyglutamate synthase</fullName>
    </submittedName>
</protein>
<evidence type="ECO:0000313" key="1">
    <source>
        <dbReference type="Proteomes" id="UP000887576"/>
    </source>
</evidence>
<name>A0AC34RFW1_9BILA</name>
<sequence length="488" mass="56005">MSIISTNNNLFLLEKNEIKIQKEFKRDFSYESAVYHLNSLQSNSSILKNLREKRNIKPEQNLEDTREFMKILGIQDSNMDSLNIVYVSGTKGKGSTCAFTESILRGNGYKTGFYSSPHLVHVRERIRLNSIPVSEKLFAENFFEIYEKLRENEQSRNNMPAYFKFLTLMAFHIFIKEKVDVAVIEVGIGGEYDCTNVIRNPIVCGITTLDYDHTSILGNTITEIAWHKAGIMKNGSIAVCVDQSNDALEIIKNRANEKNCKLFFTPKIDEYDFPPNNLENNLPGHHQGTNLSLALQLSKIWLQKMGNNIFDEEELPKQFSILKGYKVPELFVKSLENCSWNGRGQIIQKDEINYFLDGAHTPKSIELCSDWYKNQHEKMKKNDTYQILLFTYCGFDLVLFTTTKLKPSLDKHLDSTNLNANEIEQDEKCKINQKIWKELTGNESELFECIFDALKRIQDESENKNIHVLVTGSLHLVGGVLGLLEGHE</sequence>
<dbReference type="Proteomes" id="UP000887576">
    <property type="component" value="Unplaced"/>
</dbReference>
<accession>A0AC34RFW1</accession>
<evidence type="ECO:0000313" key="2">
    <source>
        <dbReference type="WBParaSite" id="JU765_v2.g6357.t1"/>
    </source>
</evidence>
<reference evidence="2" key="1">
    <citation type="submission" date="2022-11" db="UniProtKB">
        <authorList>
            <consortium name="WormBaseParasite"/>
        </authorList>
    </citation>
    <scope>IDENTIFICATION</scope>
</reference>
<organism evidence="1 2">
    <name type="scientific">Panagrolaimus sp. JU765</name>
    <dbReference type="NCBI Taxonomy" id="591449"/>
    <lineage>
        <taxon>Eukaryota</taxon>
        <taxon>Metazoa</taxon>
        <taxon>Ecdysozoa</taxon>
        <taxon>Nematoda</taxon>
        <taxon>Chromadorea</taxon>
        <taxon>Rhabditida</taxon>
        <taxon>Tylenchina</taxon>
        <taxon>Panagrolaimomorpha</taxon>
        <taxon>Panagrolaimoidea</taxon>
        <taxon>Panagrolaimidae</taxon>
        <taxon>Panagrolaimus</taxon>
    </lineage>
</organism>
<proteinExistence type="predicted"/>